<evidence type="ECO:0000256" key="1">
    <source>
        <dbReference type="SAM" id="Phobius"/>
    </source>
</evidence>
<name>A0ABX0RF98_9GAMM</name>
<dbReference type="EMBL" id="VWXF01000011">
    <property type="protein sequence ID" value="NIF24037.1"/>
    <property type="molecule type" value="Genomic_DNA"/>
</dbReference>
<organism evidence="2 3">
    <name type="scientific">Candidatus Pantoea multigeneris</name>
    <dbReference type="NCBI Taxonomy" id="2608357"/>
    <lineage>
        <taxon>Bacteria</taxon>
        <taxon>Pseudomonadati</taxon>
        <taxon>Pseudomonadota</taxon>
        <taxon>Gammaproteobacteria</taxon>
        <taxon>Enterobacterales</taxon>
        <taxon>Erwiniaceae</taxon>
        <taxon>Pantoea</taxon>
    </lineage>
</organism>
<proteinExistence type="predicted"/>
<feature type="transmembrane region" description="Helical" evidence="1">
    <location>
        <begin position="9"/>
        <end position="29"/>
    </location>
</feature>
<protein>
    <submittedName>
        <fullName evidence="2">Uncharacterized protein</fullName>
    </submittedName>
</protein>
<keyword evidence="3" id="KW-1185">Reference proteome</keyword>
<feature type="transmembrane region" description="Helical" evidence="1">
    <location>
        <begin position="102"/>
        <end position="122"/>
    </location>
</feature>
<sequence>MYNLMGKEGLALMLILLFGPLFCILPGFADTEYCAGFLYAFYVLPRLMDFGIKDDINDSIEKKVYAGVSILLIAMVSYVGIIDGYSNANHNFTEFLVSERKLVAVNIIGVASMIFIHIATHLKLKNTKEAI</sequence>
<keyword evidence="1" id="KW-0812">Transmembrane</keyword>
<feature type="transmembrane region" description="Helical" evidence="1">
    <location>
        <begin position="64"/>
        <end position="82"/>
    </location>
</feature>
<gene>
    <name evidence="2" type="ORF">F3J40_20935</name>
</gene>
<keyword evidence="1" id="KW-0472">Membrane</keyword>
<keyword evidence="1" id="KW-1133">Transmembrane helix</keyword>
<accession>A0ABX0RF98</accession>
<dbReference type="Proteomes" id="UP001515683">
    <property type="component" value="Unassembled WGS sequence"/>
</dbReference>
<comment type="caution">
    <text evidence="2">The sequence shown here is derived from an EMBL/GenBank/DDBJ whole genome shotgun (WGS) entry which is preliminary data.</text>
</comment>
<evidence type="ECO:0000313" key="3">
    <source>
        <dbReference type="Proteomes" id="UP001515683"/>
    </source>
</evidence>
<reference evidence="2 3" key="1">
    <citation type="journal article" date="2019" name="bioRxiv">
        <title>Bacteria contribute to plant secondary compound degradation in a generalist herbivore system.</title>
        <authorList>
            <person name="Francoeur C.B."/>
            <person name="Khadempour L."/>
            <person name="Moreira-Soto R.D."/>
            <person name="Gotting K."/>
            <person name="Book A.J."/>
            <person name="Pinto-Tomas A.A."/>
            <person name="Keefover-Ring K."/>
            <person name="Currie C.R."/>
        </authorList>
    </citation>
    <scope>NUCLEOTIDE SEQUENCE [LARGE SCALE GENOMIC DNA]</scope>
    <source>
        <strain evidence="2">Acro-835</strain>
    </source>
</reference>
<evidence type="ECO:0000313" key="2">
    <source>
        <dbReference type="EMBL" id="NIF24037.1"/>
    </source>
</evidence>
<dbReference type="RefSeq" id="WP_167017779.1">
    <property type="nucleotide sequence ID" value="NZ_VWXF01000011.1"/>
</dbReference>